<comment type="caution">
    <text evidence="1">The sequence shown here is derived from an EMBL/GenBank/DDBJ whole genome shotgun (WGS) entry which is preliminary data.</text>
</comment>
<dbReference type="EMBL" id="JBEVCJ010000026">
    <property type="protein sequence ID" value="MET1256755.1"/>
    <property type="molecule type" value="Genomic_DNA"/>
</dbReference>
<proteinExistence type="predicted"/>
<dbReference type="GO" id="GO:0016787">
    <property type="term" value="F:hydrolase activity"/>
    <property type="evidence" value="ECO:0007669"/>
    <property type="project" value="UniProtKB-KW"/>
</dbReference>
<dbReference type="Gene3D" id="3.40.50.1110">
    <property type="entry name" value="SGNH hydrolase"/>
    <property type="match status" value="1"/>
</dbReference>
<dbReference type="Proteomes" id="UP001548189">
    <property type="component" value="Unassembled WGS sequence"/>
</dbReference>
<organism evidence="1 2">
    <name type="scientific">Aliikangiella maris</name>
    <dbReference type="NCBI Taxonomy" id="3162458"/>
    <lineage>
        <taxon>Bacteria</taxon>
        <taxon>Pseudomonadati</taxon>
        <taxon>Pseudomonadota</taxon>
        <taxon>Gammaproteobacteria</taxon>
        <taxon>Oceanospirillales</taxon>
        <taxon>Pleioneaceae</taxon>
        <taxon>Aliikangiella</taxon>
    </lineage>
</organism>
<protein>
    <submittedName>
        <fullName evidence="1">SGNH/GDSL hydrolase family protein</fullName>
    </submittedName>
</protein>
<dbReference type="SUPFAM" id="SSF52266">
    <property type="entry name" value="SGNH hydrolase"/>
    <property type="match status" value="1"/>
</dbReference>
<evidence type="ECO:0000313" key="2">
    <source>
        <dbReference type="Proteomes" id="UP001548189"/>
    </source>
</evidence>
<name>A0ABV2BXT9_9GAMM</name>
<dbReference type="CDD" id="cd00229">
    <property type="entry name" value="SGNH_hydrolase"/>
    <property type="match status" value="1"/>
</dbReference>
<gene>
    <name evidence="1" type="ORF">ABVT43_16555</name>
</gene>
<evidence type="ECO:0000313" key="1">
    <source>
        <dbReference type="EMBL" id="MET1256755.1"/>
    </source>
</evidence>
<sequence length="692" mass="78334">MKIIKAISILGCLLASQLIVDNLLAANQTCSEDHNHQVILQEGKLDYLTPNTLTLEKGKFHLDVQTGLCIKRFSDHQNEPPQTFARVDYSRRQAYNADNSIILVYSMTGFWHIYDAKSGRYIKQLKGPASDAELIWDPVDPSVIYYSPVNGGLAIYSLNVKSEERKIAGNFKNRLPWMEAARIWTKSEGTPSADGRYWGFQVETKDFKPLGLIIWDKLEDKVIASWEFAKYGVGRPDHTTMSPSGEYIVASWDGNEYGTTAFSRDFRKKIKLHHKSEHSDLALLPNEHDAYISVDYQAPQGPVYMVELQTGERTHLFNSYIKGTVSSFHFSGKAYKQPGWVLVSTYGAYQDKPKYWLHDKIFAIELKASPRIFTLAYHHSIDQGYWTEPHATVNTDFSKVLFNSNWGKESKSNVDIYQIDLPDFTSLKRTAANVTKASNENTQIVTPQNTIENSAKKVVNSTKNDMVEPTFINAKFPKLNQAKPLNKILFVGNSLTQYHNIPEMLKVMAHEKGAKVEVDLIAKGGAVFADHIKQEKLKNKLKTTQYDVVVLQAGSYESIYNVENFIKNGSILAELVREHKATPIFYMTWHHRDAFKVEAKKIYQSFMQLSANTSVPIVPVGIGFAQVAQKYPDIELFSDGTHQSKLGAYFSALTFYSFLFNSAAQPVNYNPELNSNMLNTLKSIVDGLYINN</sequence>
<keyword evidence="2" id="KW-1185">Reference proteome</keyword>
<accession>A0ABV2BXT9</accession>
<reference evidence="1 2" key="1">
    <citation type="submission" date="2024-06" db="EMBL/GenBank/DDBJ databases">
        <authorList>
            <person name="Li F."/>
        </authorList>
    </citation>
    <scope>NUCLEOTIDE SEQUENCE [LARGE SCALE GENOMIC DNA]</scope>
    <source>
        <strain evidence="1 2">GXAS 311</strain>
    </source>
</reference>
<keyword evidence="1" id="KW-0378">Hydrolase</keyword>
<dbReference type="SUPFAM" id="SSF69322">
    <property type="entry name" value="Tricorn protease domain 2"/>
    <property type="match status" value="1"/>
</dbReference>
<dbReference type="InterPro" id="IPR036514">
    <property type="entry name" value="SGNH_hydro_sf"/>
</dbReference>